<evidence type="ECO:0000313" key="7">
    <source>
        <dbReference type="Proteomes" id="UP001630127"/>
    </source>
</evidence>
<evidence type="ECO:0000256" key="1">
    <source>
        <dbReference type="ARBA" id="ARBA00023015"/>
    </source>
</evidence>
<evidence type="ECO:0000256" key="3">
    <source>
        <dbReference type="ARBA" id="ARBA00023163"/>
    </source>
</evidence>
<dbReference type="PANTHER" id="PTHR31719">
    <property type="entry name" value="NAC TRANSCRIPTION FACTOR 56"/>
    <property type="match status" value="1"/>
</dbReference>
<organism evidence="6 7">
    <name type="scientific">Cinchona calisaya</name>
    <dbReference type="NCBI Taxonomy" id="153742"/>
    <lineage>
        <taxon>Eukaryota</taxon>
        <taxon>Viridiplantae</taxon>
        <taxon>Streptophyta</taxon>
        <taxon>Embryophyta</taxon>
        <taxon>Tracheophyta</taxon>
        <taxon>Spermatophyta</taxon>
        <taxon>Magnoliopsida</taxon>
        <taxon>eudicotyledons</taxon>
        <taxon>Gunneridae</taxon>
        <taxon>Pentapetalae</taxon>
        <taxon>asterids</taxon>
        <taxon>lamiids</taxon>
        <taxon>Gentianales</taxon>
        <taxon>Rubiaceae</taxon>
        <taxon>Cinchonoideae</taxon>
        <taxon>Cinchoneae</taxon>
        <taxon>Cinchona</taxon>
    </lineage>
</organism>
<keyword evidence="2" id="KW-0238">DNA-binding</keyword>
<dbReference type="Proteomes" id="UP001630127">
    <property type="component" value="Unassembled WGS sequence"/>
</dbReference>
<proteinExistence type="predicted"/>
<evidence type="ECO:0000256" key="4">
    <source>
        <dbReference type="ARBA" id="ARBA00023242"/>
    </source>
</evidence>
<dbReference type="InterPro" id="IPR003441">
    <property type="entry name" value="NAC-dom"/>
</dbReference>
<protein>
    <recommendedName>
        <fullName evidence="5">NAC domain-containing protein</fullName>
    </recommendedName>
</protein>
<reference evidence="6 7" key="1">
    <citation type="submission" date="2024-11" db="EMBL/GenBank/DDBJ databases">
        <title>A near-complete genome assembly of Cinchona calisaya.</title>
        <authorList>
            <person name="Lian D.C."/>
            <person name="Zhao X.W."/>
            <person name="Wei L."/>
        </authorList>
    </citation>
    <scope>NUCLEOTIDE SEQUENCE [LARGE SCALE GENOMIC DNA]</scope>
    <source>
        <tissue evidence="6">Nenye</tissue>
    </source>
</reference>
<dbReference type="InterPro" id="IPR036093">
    <property type="entry name" value="NAC_dom_sf"/>
</dbReference>
<dbReference type="PROSITE" id="PS51005">
    <property type="entry name" value="NAC"/>
    <property type="match status" value="1"/>
</dbReference>
<sequence>MASSSNGKQVLLLPFGYRFFPSNDQVLHYLKQKILGGQLPSDIIPTIDVHGVDPDQLPLSEFKYGVAGEWFFFTTRPAGDLLTEDGYWLPEDLPTEIEVDKRIIGFKQFMAFYKGVFPHGTKSNWTIYEFRLNPDVLEADQADDEHDQADDEHTKPKVQNFVVCRIRNSDKFQETSEWFTNENEVLVASPENDSNEDQNHVNGY</sequence>
<accession>A0ABD3AJH2</accession>
<keyword evidence="3" id="KW-0804">Transcription</keyword>
<dbReference type="SUPFAM" id="SSF101941">
    <property type="entry name" value="NAC domain"/>
    <property type="match status" value="1"/>
</dbReference>
<gene>
    <name evidence="6" type="ORF">ACH5RR_010595</name>
</gene>
<keyword evidence="1" id="KW-0805">Transcription regulation</keyword>
<keyword evidence="7" id="KW-1185">Reference proteome</keyword>
<keyword evidence="4" id="KW-0539">Nucleus</keyword>
<evidence type="ECO:0000313" key="6">
    <source>
        <dbReference type="EMBL" id="KAL3531273.1"/>
    </source>
</evidence>
<dbReference type="Gene3D" id="2.170.150.80">
    <property type="entry name" value="NAC domain"/>
    <property type="match status" value="1"/>
</dbReference>
<feature type="domain" description="NAC" evidence="5">
    <location>
        <begin position="13"/>
        <end position="169"/>
    </location>
</feature>
<evidence type="ECO:0000259" key="5">
    <source>
        <dbReference type="PROSITE" id="PS51005"/>
    </source>
</evidence>
<dbReference type="GO" id="GO:0003677">
    <property type="term" value="F:DNA binding"/>
    <property type="evidence" value="ECO:0007669"/>
    <property type="project" value="UniProtKB-KW"/>
</dbReference>
<comment type="caution">
    <text evidence="6">The sequence shown here is derived from an EMBL/GenBank/DDBJ whole genome shotgun (WGS) entry which is preliminary data.</text>
</comment>
<name>A0ABD3AJH2_9GENT</name>
<evidence type="ECO:0000256" key="2">
    <source>
        <dbReference type="ARBA" id="ARBA00023125"/>
    </source>
</evidence>
<dbReference type="Pfam" id="PF02365">
    <property type="entry name" value="NAM"/>
    <property type="match status" value="1"/>
</dbReference>
<dbReference type="EMBL" id="JBJUIK010000004">
    <property type="protein sequence ID" value="KAL3531273.1"/>
    <property type="molecule type" value="Genomic_DNA"/>
</dbReference>
<dbReference type="PANTHER" id="PTHR31719:SF193">
    <property type="entry name" value="NAC DOMAIN-CONTAINING PROTEIN"/>
    <property type="match status" value="1"/>
</dbReference>
<dbReference type="AlphaFoldDB" id="A0ABD3AJH2"/>